<dbReference type="EC" id="5.1.3.14" evidence="3"/>
<comment type="caution">
    <text evidence="3">The sequence shown here is derived from an EMBL/GenBank/DDBJ whole genome shotgun (WGS) entry which is preliminary data.</text>
</comment>
<evidence type="ECO:0000259" key="2">
    <source>
        <dbReference type="Pfam" id="PF02350"/>
    </source>
</evidence>
<comment type="similarity">
    <text evidence="1">Belongs to the UDP-N-acetylglucosamine 2-epimerase family.</text>
</comment>
<dbReference type="InterPro" id="IPR029767">
    <property type="entry name" value="WecB-like"/>
</dbReference>
<dbReference type="Proteomes" id="UP000326570">
    <property type="component" value="Unassembled WGS sequence"/>
</dbReference>
<proteinExistence type="inferred from homology"/>
<gene>
    <name evidence="3" type="ORF">F0P94_15915</name>
</gene>
<organism evidence="3 4">
    <name type="scientific">Adhaeribacter soli</name>
    <dbReference type="NCBI Taxonomy" id="2607655"/>
    <lineage>
        <taxon>Bacteria</taxon>
        <taxon>Pseudomonadati</taxon>
        <taxon>Bacteroidota</taxon>
        <taxon>Cytophagia</taxon>
        <taxon>Cytophagales</taxon>
        <taxon>Hymenobacteraceae</taxon>
        <taxon>Adhaeribacter</taxon>
    </lineage>
</organism>
<dbReference type="NCBIfam" id="TIGR00236">
    <property type="entry name" value="wecB"/>
    <property type="match status" value="1"/>
</dbReference>
<feature type="domain" description="UDP-N-acetylglucosamine 2-epimerase" evidence="2">
    <location>
        <begin position="24"/>
        <end position="344"/>
    </location>
</feature>
<keyword evidence="4" id="KW-1185">Reference proteome</keyword>
<dbReference type="EMBL" id="VTWT01000009">
    <property type="protein sequence ID" value="KAA9327400.1"/>
    <property type="molecule type" value="Genomic_DNA"/>
</dbReference>
<name>A0A5N1IRM4_9BACT</name>
<reference evidence="3 4" key="1">
    <citation type="submission" date="2019-09" db="EMBL/GenBank/DDBJ databases">
        <title>Genome sequence of Adhaeribacter sp. M2.</title>
        <authorList>
            <person name="Srinivasan S."/>
        </authorList>
    </citation>
    <scope>NUCLEOTIDE SEQUENCE [LARGE SCALE GENOMIC DNA]</scope>
    <source>
        <strain evidence="3 4">M2</strain>
    </source>
</reference>
<evidence type="ECO:0000256" key="1">
    <source>
        <dbReference type="RuleBase" id="RU003513"/>
    </source>
</evidence>
<accession>A0A5N1IRM4</accession>
<dbReference type="InterPro" id="IPR003331">
    <property type="entry name" value="UDP_GlcNAc_Epimerase_2_dom"/>
</dbReference>
<sequence length="356" mass="39985">MLPKIVSIIGARPQFIKHSPVALALQSKFDSITIHTGQHFDQNMSQVFFEELKMPKPTYMLNIGKASQHGAQTAIMLQEIENILIRESPDVVLVYGDTNSTLAGALAAAKLNIPIVHIEAGLRSFNREMPEEVNRVLTDHLSKLLFAPTSSAIANLANEGIKEGVYRVGDVMCDSLNLMKPFLEKKLNESYYFVTLHRPYNTDEKDRLVYILGILNGLSKKVVFPIHPRTQNNLKKWMIDLDTFDNIIFIPPVGYEACLSYQTFADYIITDSGGIQKEAYMLKKPCITIRKETEWVETLDGGCNMLVFEELESLRSILENDEAKEFKDLYGDGHAAEAIVAIIEEFVIGEKALAKA</sequence>
<dbReference type="CDD" id="cd03786">
    <property type="entry name" value="GTB_UDP-GlcNAc_2-Epimerase"/>
    <property type="match status" value="1"/>
</dbReference>
<dbReference type="RefSeq" id="WP_150904904.1">
    <property type="nucleotide sequence ID" value="NZ_VTWT01000009.1"/>
</dbReference>
<dbReference type="SUPFAM" id="SSF53756">
    <property type="entry name" value="UDP-Glycosyltransferase/glycogen phosphorylase"/>
    <property type="match status" value="1"/>
</dbReference>
<dbReference type="GO" id="GO:0008761">
    <property type="term" value="F:UDP-N-acetylglucosamine 2-epimerase activity"/>
    <property type="evidence" value="ECO:0007669"/>
    <property type="project" value="UniProtKB-EC"/>
</dbReference>
<dbReference type="AlphaFoldDB" id="A0A5N1IRM4"/>
<dbReference type="PANTHER" id="PTHR43174">
    <property type="entry name" value="UDP-N-ACETYLGLUCOSAMINE 2-EPIMERASE"/>
    <property type="match status" value="1"/>
</dbReference>
<keyword evidence="1 3" id="KW-0413">Isomerase</keyword>
<evidence type="ECO:0000313" key="3">
    <source>
        <dbReference type="EMBL" id="KAA9327400.1"/>
    </source>
</evidence>
<evidence type="ECO:0000313" key="4">
    <source>
        <dbReference type="Proteomes" id="UP000326570"/>
    </source>
</evidence>
<protein>
    <submittedName>
        <fullName evidence="3">UDP-N-acetylglucosamine 2-epimerase (Non-hydrolyzing)</fullName>
        <ecNumber evidence="3">5.1.3.14</ecNumber>
    </submittedName>
</protein>
<dbReference type="PANTHER" id="PTHR43174:SF1">
    <property type="entry name" value="UDP-N-ACETYLGLUCOSAMINE 2-EPIMERASE"/>
    <property type="match status" value="1"/>
</dbReference>
<dbReference type="Gene3D" id="3.40.50.2000">
    <property type="entry name" value="Glycogen Phosphorylase B"/>
    <property type="match status" value="2"/>
</dbReference>
<dbReference type="Pfam" id="PF02350">
    <property type="entry name" value="Epimerase_2"/>
    <property type="match status" value="1"/>
</dbReference>